<dbReference type="EMBL" id="JAWDGP010007437">
    <property type="protein sequence ID" value="KAK3718463.1"/>
    <property type="molecule type" value="Genomic_DNA"/>
</dbReference>
<reference evidence="1" key="1">
    <citation type="journal article" date="2023" name="G3 (Bethesda)">
        <title>A reference genome for the long-term kleptoplast-retaining sea slug Elysia crispata morphotype clarki.</title>
        <authorList>
            <person name="Eastman K.E."/>
            <person name="Pendleton A.L."/>
            <person name="Shaikh M.A."/>
            <person name="Suttiyut T."/>
            <person name="Ogas R."/>
            <person name="Tomko P."/>
            <person name="Gavelis G."/>
            <person name="Widhalm J.R."/>
            <person name="Wisecaver J.H."/>
        </authorList>
    </citation>
    <scope>NUCLEOTIDE SEQUENCE</scope>
    <source>
        <strain evidence="1">ECLA1</strain>
    </source>
</reference>
<organism evidence="1 2">
    <name type="scientific">Elysia crispata</name>
    <name type="common">lettuce slug</name>
    <dbReference type="NCBI Taxonomy" id="231223"/>
    <lineage>
        <taxon>Eukaryota</taxon>
        <taxon>Metazoa</taxon>
        <taxon>Spiralia</taxon>
        <taxon>Lophotrochozoa</taxon>
        <taxon>Mollusca</taxon>
        <taxon>Gastropoda</taxon>
        <taxon>Heterobranchia</taxon>
        <taxon>Euthyneura</taxon>
        <taxon>Panpulmonata</taxon>
        <taxon>Sacoglossa</taxon>
        <taxon>Placobranchoidea</taxon>
        <taxon>Plakobranchidae</taxon>
        <taxon>Elysia</taxon>
    </lineage>
</organism>
<evidence type="ECO:0000313" key="1">
    <source>
        <dbReference type="EMBL" id="KAK3718463.1"/>
    </source>
</evidence>
<gene>
    <name evidence="1" type="ORF">RRG08_006841</name>
</gene>
<dbReference type="AlphaFoldDB" id="A0AAE0XVM1"/>
<accession>A0AAE0XVM1</accession>
<evidence type="ECO:0000313" key="2">
    <source>
        <dbReference type="Proteomes" id="UP001283361"/>
    </source>
</evidence>
<protein>
    <submittedName>
        <fullName evidence="1">Uncharacterized protein</fullName>
    </submittedName>
</protein>
<comment type="caution">
    <text evidence="1">The sequence shown here is derived from an EMBL/GenBank/DDBJ whole genome shotgun (WGS) entry which is preliminary data.</text>
</comment>
<keyword evidence="2" id="KW-1185">Reference proteome</keyword>
<proteinExistence type="predicted"/>
<sequence>MFRGEIKKKEKIGAQSKTPIIDNCLKTRHQRGLVNLGYQLRRESSHQDLVSSMLQSSISFEHSWLDNWLVRLQLQPND</sequence>
<name>A0AAE0XVM1_9GAST</name>
<dbReference type="Proteomes" id="UP001283361">
    <property type="component" value="Unassembled WGS sequence"/>
</dbReference>